<evidence type="ECO:0000313" key="3">
    <source>
        <dbReference type="Proteomes" id="UP001210925"/>
    </source>
</evidence>
<dbReference type="InterPro" id="IPR017850">
    <property type="entry name" value="Alkaline_phosphatase_core_sf"/>
</dbReference>
<sequence length="361" mass="40584">MYFRVAGLVLLVQAHEVTNIIHLMMLYGTNDPRVPLPPVAPMSGFVQQASRDSFRTANPKQLQQIMAGYDPKNIPVHATLASEFTIFDKWFASVPGSTYPNRVSSHCASSGGMYDNDEYKVLGTPCRSIFEDLDDAGISWKNYFGEEPSLLLLRNIRLKMIERSRPMSQFYKDAAAGKLPRYTYLEPNYGNFGANAIKYNDGHAGNGYFHNAEYLLKRVYEAVRNSPQWKNSLLLITYDEHGGFHDHVPPPKAPNPDGRYIPDKHIPGVVYSFDRLGVRVPVIAISPWVPKGKVEHEPTGPFADSQYSHASIVSTIRSIFKMKSPPLSNREVWTGNFESVLLDKPRDDCPIVMPAVNMDGF</sequence>
<organism evidence="2 3">
    <name type="scientific">Boothiomyces macroporosus</name>
    <dbReference type="NCBI Taxonomy" id="261099"/>
    <lineage>
        <taxon>Eukaryota</taxon>
        <taxon>Fungi</taxon>
        <taxon>Fungi incertae sedis</taxon>
        <taxon>Chytridiomycota</taxon>
        <taxon>Chytridiomycota incertae sedis</taxon>
        <taxon>Chytridiomycetes</taxon>
        <taxon>Rhizophydiales</taxon>
        <taxon>Terramycetaceae</taxon>
        <taxon>Boothiomyces</taxon>
    </lineage>
</organism>
<dbReference type="SUPFAM" id="SSF53649">
    <property type="entry name" value="Alkaline phosphatase-like"/>
    <property type="match status" value="1"/>
</dbReference>
<dbReference type="Pfam" id="PF04185">
    <property type="entry name" value="Phosphoesterase"/>
    <property type="match status" value="1"/>
</dbReference>
<keyword evidence="3" id="KW-1185">Reference proteome</keyword>
<reference evidence="2" key="1">
    <citation type="submission" date="2020-05" db="EMBL/GenBank/DDBJ databases">
        <title>Phylogenomic resolution of chytrid fungi.</title>
        <authorList>
            <person name="Stajich J.E."/>
            <person name="Amses K."/>
            <person name="Simmons R."/>
            <person name="Seto K."/>
            <person name="Myers J."/>
            <person name="Bonds A."/>
            <person name="Quandt C.A."/>
            <person name="Barry K."/>
            <person name="Liu P."/>
            <person name="Grigoriev I."/>
            <person name="Longcore J.E."/>
            <person name="James T.Y."/>
        </authorList>
    </citation>
    <scope>NUCLEOTIDE SEQUENCE</scope>
    <source>
        <strain evidence="2">PLAUS21</strain>
    </source>
</reference>
<dbReference type="EMBL" id="JADGKB010000074">
    <property type="protein sequence ID" value="KAJ3254996.1"/>
    <property type="molecule type" value="Genomic_DNA"/>
</dbReference>
<protein>
    <submittedName>
        <fullName evidence="2">Uncharacterized protein</fullName>
    </submittedName>
</protein>
<dbReference type="Proteomes" id="UP001210925">
    <property type="component" value="Unassembled WGS sequence"/>
</dbReference>
<dbReference type="PANTHER" id="PTHR31956">
    <property type="entry name" value="NON-SPECIFIC PHOSPHOLIPASE C4-RELATED"/>
    <property type="match status" value="1"/>
</dbReference>
<dbReference type="GO" id="GO:0042578">
    <property type="term" value="F:phosphoric ester hydrolase activity"/>
    <property type="evidence" value="ECO:0007669"/>
    <property type="project" value="UniProtKB-ARBA"/>
</dbReference>
<accession>A0AAD5UD65</accession>
<dbReference type="AlphaFoldDB" id="A0AAD5UD65"/>
<dbReference type="InterPro" id="IPR007312">
    <property type="entry name" value="Phosphoesterase"/>
</dbReference>
<evidence type="ECO:0000313" key="2">
    <source>
        <dbReference type="EMBL" id="KAJ3254996.1"/>
    </source>
</evidence>
<dbReference type="PANTHER" id="PTHR31956:SF1">
    <property type="entry name" value="NON-SPECIFIC PHOSPHOLIPASE C1"/>
    <property type="match status" value="1"/>
</dbReference>
<dbReference type="Gene3D" id="3.40.720.10">
    <property type="entry name" value="Alkaline Phosphatase, subunit A"/>
    <property type="match status" value="2"/>
</dbReference>
<comment type="caution">
    <text evidence="2">The sequence shown here is derived from an EMBL/GenBank/DDBJ whole genome shotgun (WGS) entry which is preliminary data.</text>
</comment>
<keyword evidence="1" id="KW-0378">Hydrolase</keyword>
<dbReference type="GO" id="GO:0009395">
    <property type="term" value="P:phospholipid catabolic process"/>
    <property type="evidence" value="ECO:0007669"/>
    <property type="project" value="TreeGrafter"/>
</dbReference>
<evidence type="ECO:0000256" key="1">
    <source>
        <dbReference type="ARBA" id="ARBA00022801"/>
    </source>
</evidence>
<proteinExistence type="predicted"/>
<gene>
    <name evidence="2" type="ORF">HK103_006698</name>
</gene>
<name>A0AAD5UD65_9FUNG</name>